<comment type="caution">
    <text evidence="1">The sequence shown here is derived from an EMBL/GenBank/DDBJ whole genome shotgun (WGS) entry which is preliminary data.</text>
</comment>
<dbReference type="Proteomes" id="UP001149090">
    <property type="component" value="Unassembled WGS sequence"/>
</dbReference>
<dbReference type="EMBL" id="JAPDFW010000055">
    <property type="protein sequence ID" value="KAJ5077988.1"/>
    <property type="molecule type" value="Genomic_DNA"/>
</dbReference>
<keyword evidence="2" id="KW-1185">Reference proteome</keyword>
<protein>
    <submittedName>
        <fullName evidence="1">Uncharacterized protein</fullName>
    </submittedName>
</protein>
<gene>
    <name evidence="1" type="ORF">M0811_05245</name>
</gene>
<evidence type="ECO:0000313" key="1">
    <source>
        <dbReference type="EMBL" id="KAJ5077988.1"/>
    </source>
</evidence>
<reference evidence="1" key="1">
    <citation type="submission" date="2022-10" db="EMBL/GenBank/DDBJ databases">
        <title>Novel sulphate-reducing endosymbionts in the free-living metamonad Anaeramoeba.</title>
        <authorList>
            <person name="Jerlstrom-Hultqvist J."/>
            <person name="Cepicka I."/>
            <person name="Gallot-Lavallee L."/>
            <person name="Salas-Leiva D."/>
            <person name="Curtis B.A."/>
            <person name="Zahonova K."/>
            <person name="Pipaliya S."/>
            <person name="Dacks J."/>
            <person name="Roger A.J."/>
        </authorList>
    </citation>
    <scope>NUCLEOTIDE SEQUENCE</scope>
    <source>
        <strain evidence="1">BMAN</strain>
    </source>
</reference>
<dbReference type="AlphaFoldDB" id="A0A9Q0LS40"/>
<accession>A0A9Q0LS40</accession>
<name>A0A9Q0LS40_ANAIG</name>
<organism evidence="1 2">
    <name type="scientific">Anaeramoeba ignava</name>
    <name type="common">Anaerobic marine amoeba</name>
    <dbReference type="NCBI Taxonomy" id="1746090"/>
    <lineage>
        <taxon>Eukaryota</taxon>
        <taxon>Metamonada</taxon>
        <taxon>Anaeramoebidae</taxon>
        <taxon>Anaeramoeba</taxon>
    </lineage>
</organism>
<evidence type="ECO:0000313" key="2">
    <source>
        <dbReference type="Proteomes" id="UP001149090"/>
    </source>
</evidence>
<proteinExistence type="predicted"/>
<dbReference type="OrthoDB" id="10260545at2759"/>
<sequence length="309" mass="35585">MGKKLVNLTNETTELHQCQIRLFSTTTTRQRQRQLQAQRRIFVPCNAGIIICDRWFAILEKSILFGNQEKIKEDIVFGKDPKITENNRQQSFPNSKVQVKYPRSAGKVVYPKQINPRAKITPKRSGVVQFVAKNTLVHHSFLLIQFSSSQKISPRFIEKSQRRSPFAHYNVFKPFKRLGRIALSEGYYPEGKITDYVVSIKGVNLGVSVTRAMKFPPGSDFEEEDAKRLLEKKLYGVICSNKNVQFPKFKRQILHIWSISNQATKMLKKVYDKQISKELKANTIVMITTAADSKSQSIFWEAQLINSKI</sequence>